<dbReference type="AlphaFoldDB" id="F8PCS4"/>
<dbReference type="EMBL" id="GL945445">
    <property type="protein sequence ID" value="EGO19023.1"/>
    <property type="molecule type" value="Genomic_DNA"/>
</dbReference>
<reference evidence="1" key="1">
    <citation type="submission" date="2011-04" db="EMBL/GenBank/DDBJ databases">
        <title>Evolution of plant cell wall degrading machinery underlies the functional diversity of forest fungi.</title>
        <authorList>
            <consortium name="US DOE Joint Genome Institute (JGI-PGF)"/>
            <person name="Eastwood D.C."/>
            <person name="Floudas D."/>
            <person name="Binder M."/>
            <person name="Majcherczyk A."/>
            <person name="Schneider P."/>
            <person name="Aerts A."/>
            <person name="Asiegbu F.O."/>
            <person name="Baker S.E."/>
            <person name="Barry K."/>
            <person name="Bendiksby M."/>
            <person name="Blumentritt M."/>
            <person name="Coutinho P.M."/>
            <person name="Cullen D."/>
            <person name="Cullen D."/>
            <person name="Gathman A."/>
            <person name="Goodell B."/>
            <person name="Henrissat B."/>
            <person name="Ihrmark K."/>
            <person name="Kauserud H."/>
            <person name="Kohler A."/>
            <person name="LaButti K."/>
            <person name="Lapidus A."/>
            <person name="Lavin J.L."/>
            <person name="Lee Y.-H."/>
            <person name="Lindquist E."/>
            <person name="Lilly W."/>
            <person name="Lucas S."/>
            <person name="Morin E."/>
            <person name="Murat C."/>
            <person name="Oguiza J.A."/>
            <person name="Park J."/>
            <person name="Pisabarro A.G."/>
            <person name="Riley R."/>
            <person name="Rosling A."/>
            <person name="Salamov A."/>
            <person name="Schmidt O."/>
            <person name="Schmutz J."/>
            <person name="Skrede I."/>
            <person name="Stenlid J."/>
            <person name="Wiebenga A."/>
            <person name="Xie X."/>
            <person name="Kues U."/>
            <person name="Hibbett D.S."/>
            <person name="Hoffmeister D."/>
            <person name="Hogberg N."/>
            <person name="Martin F."/>
            <person name="Grigoriev I.V."/>
            <person name="Watkinson S.C."/>
        </authorList>
    </citation>
    <scope>NUCLEOTIDE SEQUENCE</scope>
    <source>
        <strain evidence="1">S7.9</strain>
    </source>
</reference>
<dbReference type="HOGENOM" id="CLU_1807391_0_0_1"/>
<evidence type="ECO:0000313" key="1">
    <source>
        <dbReference type="EMBL" id="EGO19023.1"/>
    </source>
</evidence>
<proteinExistence type="predicted"/>
<gene>
    <name evidence="1" type="ORF">SERLADRAFT_453943</name>
</gene>
<accession>F8PCS4</accession>
<protein>
    <submittedName>
        <fullName evidence="1">Uncharacterized protein</fullName>
    </submittedName>
</protein>
<dbReference type="Proteomes" id="UP000008064">
    <property type="component" value="Unassembled WGS sequence"/>
</dbReference>
<sequence>MFLVDQTFNLHRDIILDRIFDFCDKNKEKINNFDQLSTYVVGLDFQSFPMVVTVGKSLIFKTKCAPHEKDEFPVETSSFRPITNIAQELGGSHVDEDGPKIIVQTQVVPVLGNWFPDVRSFFVTMHCEFRESFNRKWRARYYG</sequence>
<dbReference type="GeneID" id="18816965"/>
<name>F8PCS4_SERL9</name>
<dbReference type="RefSeq" id="XP_007324247.1">
    <property type="nucleotide sequence ID" value="XM_007324185.1"/>
</dbReference>
<dbReference type="KEGG" id="sla:SERLADRAFT_453943"/>
<organism>
    <name type="scientific">Serpula lacrymans var. lacrymans (strain S7.9)</name>
    <name type="common">Dry rot fungus</name>
    <dbReference type="NCBI Taxonomy" id="578457"/>
    <lineage>
        <taxon>Eukaryota</taxon>
        <taxon>Fungi</taxon>
        <taxon>Dikarya</taxon>
        <taxon>Basidiomycota</taxon>
        <taxon>Agaricomycotina</taxon>
        <taxon>Agaricomycetes</taxon>
        <taxon>Agaricomycetidae</taxon>
        <taxon>Boletales</taxon>
        <taxon>Coniophorineae</taxon>
        <taxon>Serpulaceae</taxon>
        <taxon>Serpula</taxon>
    </lineage>
</organism>